<evidence type="ECO:0000259" key="15">
    <source>
        <dbReference type="Pfam" id="PF00205"/>
    </source>
</evidence>
<dbReference type="InterPro" id="IPR012846">
    <property type="entry name" value="Acetolactate_synth_lsu"/>
</dbReference>
<dbReference type="Pfam" id="PF02775">
    <property type="entry name" value="TPP_enzyme_C"/>
    <property type="match status" value="1"/>
</dbReference>
<reference evidence="18 19" key="1">
    <citation type="submission" date="2019-03" db="EMBL/GenBank/DDBJ databases">
        <title>Genomic Encyclopedia of Type Strains, Phase IV (KMG-IV): sequencing the most valuable type-strain genomes for metagenomic binning, comparative biology and taxonomic classification.</title>
        <authorList>
            <person name="Goeker M."/>
        </authorList>
    </citation>
    <scope>NUCLEOTIDE SEQUENCE [LARGE SCALE GENOMIC DNA]</scope>
    <source>
        <strain evidence="18 19">DSM 16380</strain>
    </source>
</reference>
<evidence type="ECO:0000256" key="2">
    <source>
        <dbReference type="ARBA" id="ARBA00005025"/>
    </source>
</evidence>
<keyword evidence="5 14" id="KW-0028">Amino-acid biosynthesis</keyword>
<dbReference type="PROSITE" id="PS00187">
    <property type="entry name" value="TPP_ENZYMES"/>
    <property type="match status" value="1"/>
</dbReference>
<dbReference type="SUPFAM" id="SSF52518">
    <property type="entry name" value="Thiamin diphosphate-binding fold (THDP-binding)"/>
    <property type="match status" value="2"/>
</dbReference>
<evidence type="ECO:0000256" key="3">
    <source>
        <dbReference type="ARBA" id="ARBA00007812"/>
    </source>
</evidence>
<keyword evidence="7 14" id="KW-0808">Transferase</keyword>
<comment type="pathway">
    <text evidence="2 14">Amino-acid biosynthesis; L-valine biosynthesis; L-valine from pyruvate: step 1/4.</text>
</comment>
<gene>
    <name evidence="18" type="ORF">EV693_103125</name>
</gene>
<dbReference type="RefSeq" id="WP_132500968.1">
    <property type="nucleotide sequence ID" value="NZ_LVXA01000001.1"/>
</dbReference>
<keyword evidence="12 14" id="KW-0100">Branched-chain amino acid biosynthesis</keyword>
<dbReference type="FunFam" id="3.40.50.1220:FF:000008">
    <property type="entry name" value="Acetolactate synthase"/>
    <property type="match status" value="1"/>
</dbReference>
<accession>A0A4R2NAW3</accession>
<evidence type="ECO:0000256" key="14">
    <source>
        <dbReference type="RuleBase" id="RU003591"/>
    </source>
</evidence>
<dbReference type="GO" id="GO:0000287">
    <property type="term" value="F:magnesium ion binding"/>
    <property type="evidence" value="ECO:0007669"/>
    <property type="project" value="UniProtKB-UniRule"/>
</dbReference>
<dbReference type="Pfam" id="PF02776">
    <property type="entry name" value="TPP_enzyme_N"/>
    <property type="match status" value="1"/>
</dbReference>
<evidence type="ECO:0000256" key="13">
    <source>
        <dbReference type="ARBA" id="ARBA00048670"/>
    </source>
</evidence>
<dbReference type="Proteomes" id="UP000295537">
    <property type="component" value="Unassembled WGS sequence"/>
</dbReference>
<sequence>MKKLSGAEMIVQSLRDEGVEYVFGYPGGSVLDIYDAIHTLGGVKHVLVRHEQAAVHMADGYARATGKVGCVLVTSGPGATNAITGIATAYSDSIPLVVFSGQVPSNLIGSDAFQECDMVGVSRPVVKHSFLVKRTEDIPEIIKKAFYIASTGRPGPVVIDVPKDVVNPANKFPYEYPTEMYLRSYNPTVQGHKGQIKKALKAVLVAKKPVLYVGGGVVMAEASLQVTEFARKLNLPVTSSLMGLGAYPSTDKQFLGMLGMHGTYEANNAMHDSDLILGIGVRFDDRTTNNLDKYCPNAKVIHIDIDPASISKTVPAYIPIVGCAKNVLEEFLSLLDEENLVKNQSNLTAWWTQINQWKARQCLAFNKGNVIKPQEVIQAVYRLTHGKAYVTSDVGQHQMFAALHYPFDQPRRWINSGGLGTMGFGLPAAIGVKFAYPDATVVCVTGDGSIQMNIQELSTAKQYATPVVIINLNNRFLGMVKQWQDIIYQGRHSQSYMNSLPDFVKLAEAYGHIGIQITDPSELEEKLVQAFEIKDKLVFVDILVDETEHVYPMQIRGESMKDMMLSKTESTNA</sequence>
<dbReference type="AlphaFoldDB" id="A0A4R2NAW3"/>
<dbReference type="NCBIfam" id="TIGR00118">
    <property type="entry name" value="acolac_lg"/>
    <property type="match status" value="1"/>
</dbReference>
<dbReference type="FunFam" id="3.40.50.970:FF:000016">
    <property type="entry name" value="Acetolactate synthase"/>
    <property type="match status" value="1"/>
</dbReference>
<evidence type="ECO:0000256" key="7">
    <source>
        <dbReference type="ARBA" id="ARBA00022679"/>
    </source>
</evidence>
<evidence type="ECO:0000256" key="6">
    <source>
        <dbReference type="ARBA" id="ARBA00022630"/>
    </source>
</evidence>
<dbReference type="Gene3D" id="3.40.50.1220">
    <property type="entry name" value="TPP-binding domain"/>
    <property type="match status" value="1"/>
</dbReference>
<evidence type="ECO:0000256" key="1">
    <source>
        <dbReference type="ARBA" id="ARBA00004974"/>
    </source>
</evidence>
<dbReference type="EC" id="2.2.1.6" evidence="4 14"/>
<evidence type="ECO:0000256" key="10">
    <source>
        <dbReference type="ARBA" id="ARBA00022842"/>
    </source>
</evidence>
<comment type="similarity">
    <text evidence="3 14">Belongs to the TPP enzyme family.</text>
</comment>
<comment type="caution">
    <text evidence="18">The sequence shown here is derived from an EMBL/GenBank/DDBJ whole genome shotgun (WGS) entry which is preliminary data.</text>
</comment>
<comment type="cofactor">
    <cofactor evidence="14">
        <name>Mg(2+)</name>
        <dbReference type="ChEBI" id="CHEBI:18420"/>
    </cofactor>
    <text evidence="14">Binds 1 Mg(2+) ion per subunit.</text>
</comment>
<evidence type="ECO:0000256" key="11">
    <source>
        <dbReference type="ARBA" id="ARBA00023052"/>
    </source>
</evidence>
<dbReference type="UniPathway" id="UPA00049">
    <property type="reaction ID" value="UER00059"/>
</dbReference>
<evidence type="ECO:0000256" key="12">
    <source>
        <dbReference type="ARBA" id="ARBA00023304"/>
    </source>
</evidence>
<name>A0A4R2NAW3_9PAST</name>
<feature type="domain" description="Thiamine pyrophosphate enzyme TPP-binding" evidence="16">
    <location>
        <begin position="393"/>
        <end position="542"/>
    </location>
</feature>
<proteinExistence type="inferred from homology"/>
<dbReference type="CDD" id="cd07035">
    <property type="entry name" value="TPP_PYR_POX_like"/>
    <property type="match status" value="1"/>
</dbReference>
<evidence type="ECO:0000256" key="4">
    <source>
        <dbReference type="ARBA" id="ARBA00013145"/>
    </source>
</evidence>
<dbReference type="UniPathway" id="UPA00047">
    <property type="reaction ID" value="UER00055"/>
</dbReference>
<dbReference type="GO" id="GO:0030976">
    <property type="term" value="F:thiamine pyrophosphate binding"/>
    <property type="evidence" value="ECO:0007669"/>
    <property type="project" value="UniProtKB-UniRule"/>
</dbReference>
<organism evidence="18 19">
    <name type="scientific">Nicoletella semolina</name>
    <dbReference type="NCBI Taxonomy" id="271160"/>
    <lineage>
        <taxon>Bacteria</taxon>
        <taxon>Pseudomonadati</taxon>
        <taxon>Pseudomonadota</taxon>
        <taxon>Gammaproteobacteria</taxon>
        <taxon>Pasteurellales</taxon>
        <taxon>Pasteurellaceae</taxon>
        <taxon>Nicoletella</taxon>
    </lineage>
</organism>
<dbReference type="NCBIfam" id="NF005058">
    <property type="entry name" value="PRK06466.1"/>
    <property type="match status" value="1"/>
</dbReference>
<dbReference type="InterPro" id="IPR045229">
    <property type="entry name" value="TPP_enz"/>
</dbReference>
<keyword evidence="8 14" id="KW-0479">Metal-binding</keyword>
<dbReference type="GO" id="GO:0050660">
    <property type="term" value="F:flavin adenine dinucleotide binding"/>
    <property type="evidence" value="ECO:0007669"/>
    <property type="project" value="InterPro"/>
</dbReference>
<keyword evidence="6" id="KW-0285">Flavoprotein</keyword>
<dbReference type="Gene3D" id="3.40.50.970">
    <property type="match status" value="2"/>
</dbReference>
<dbReference type="InterPro" id="IPR029061">
    <property type="entry name" value="THDP-binding"/>
</dbReference>
<keyword evidence="11 14" id="KW-0786">Thiamine pyrophosphate</keyword>
<evidence type="ECO:0000256" key="8">
    <source>
        <dbReference type="ARBA" id="ARBA00022723"/>
    </source>
</evidence>
<dbReference type="PANTHER" id="PTHR18968:SF13">
    <property type="entry name" value="ACETOLACTATE SYNTHASE CATALYTIC SUBUNIT, MITOCHONDRIAL"/>
    <property type="match status" value="1"/>
</dbReference>
<keyword evidence="10 14" id="KW-0460">Magnesium</keyword>
<dbReference type="EMBL" id="SLXJ01000003">
    <property type="protein sequence ID" value="TCP18158.1"/>
    <property type="molecule type" value="Genomic_DNA"/>
</dbReference>
<feature type="domain" description="Thiamine pyrophosphate enzyme central" evidence="15">
    <location>
        <begin position="196"/>
        <end position="330"/>
    </location>
</feature>
<comment type="catalytic activity">
    <reaction evidence="13 14">
        <text>2 pyruvate + H(+) = (2S)-2-acetolactate + CO2</text>
        <dbReference type="Rhea" id="RHEA:25249"/>
        <dbReference type="ChEBI" id="CHEBI:15361"/>
        <dbReference type="ChEBI" id="CHEBI:15378"/>
        <dbReference type="ChEBI" id="CHEBI:16526"/>
        <dbReference type="ChEBI" id="CHEBI:58476"/>
        <dbReference type="EC" id="2.2.1.6"/>
    </reaction>
</comment>
<comment type="pathway">
    <text evidence="1 14">Amino-acid biosynthesis; L-isoleucine biosynthesis; L-isoleucine from 2-oxobutanoate: step 1/4.</text>
</comment>
<evidence type="ECO:0000256" key="9">
    <source>
        <dbReference type="ARBA" id="ARBA00022827"/>
    </source>
</evidence>
<evidence type="ECO:0000313" key="19">
    <source>
        <dbReference type="Proteomes" id="UP000295537"/>
    </source>
</evidence>
<dbReference type="CDD" id="cd02015">
    <property type="entry name" value="TPP_AHAS"/>
    <property type="match status" value="1"/>
</dbReference>
<dbReference type="FunFam" id="3.40.50.970:FF:000007">
    <property type="entry name" value="Acetolactate synthase"/>
    <property type="match status" value="1"/>
</dbReference>
<dbReference type="InterPro" id="IPR012001">
    <property type="entry name" value="Thiamin_PyroP_enz_TPP-bd_dom"/>
</dbReference>
<dbReference type="PANTHER" id="PTHR18968">
    <property type="entry name" value="THIAMINE PYROPHOSPHATE ENZYMES"/>
    <property type="match status" value="1"/>
</dbReference>
<keyword evidence="19" id="KW-1185">Reference proteome</keyword>
<evidence type="ECO:0000259" key="17">
    <source>
        <dbReference type="Pfam" id="PF02776"/>
    </source>
</evidence>
<dbReference type="NCBIfam" id="NF005364">
    <property type="entry name" value="PRK06882.1"/>
    <property type="match status" value="1"/>
</dbReference>
<dbReference type="InterPro" id="IPR000399">
    <property type="entry name" value="TPP-bd_CS"/>
</dbReference>
<dbReference type="InterPro" id="IPR029035">
    <property type="entry name" value="DHS-like_NAD/FAD-binding_dom"/>
</dbReference>
<dbReference type="OrthoDB" id="9785953at2"/>
<evidence type="ECO:0000259" key="16">
    <source>
        <dbReference type="Pfam" id="PF02775"/>
    </source>
</evidence>
<dbReference type="InterPro" id="IPR012000">
    <property type="entry name" value="Thiamin_PyroP_enz_cen_dom"/>
</dbReference>
<evidence type="ECO:0000313" key="18">
    <source>
        <dbReference type="EMBL" id="TCP18158.1"/>
    </source>
</evidence>
<dbReference type="GO" id="GO:0009099">
    <property type="term" value="P:L-valine biosynthetic process"/>
    <property type="evidence" value="ECO:0007669"/>
    <property type="project" value="UniProtKB-UniPathway"/>
</dbReference>
<dbReference type="InterPro" id="IPR039368">
    <property type="entry name" value="AHAS_TPP"/>
</dbReference>
<comment type="cofactor">
    <cofactor evidence="14">
        <name>thiamine diphosphate</name>
        <dbReference type="ChEBI" id="CHEBI:58937"/>
    </cofactor>
    <text evidence="14">Binds 1 thiamine pyrophosphate per subunit.</text>
</comment>
<protein>
    <recommendedName>
        <fullName evidence="4 14">Acetolactate synthase</fullName>
        <ecNumber evidence="4 14">2.2.1.6</ecNumber>
    </recommendedName>
</protein>
<evidence type="ECO:0000256" key="5">
    <source>
        <dbReference type="ARBA" id="ARBA00022605"/>
    </source>
</evidence>
<dbReference type="InterPro" id="IPR011766">
    <property type="entry name" value="TPP_enzyme_TPP-bd"/>
</dbReference>
<dbReference type="GO" id="GO:0005948">
    <property type="term" value="C:acetolactate synthase complex"/>
    <property type="evidence" value="ECO:0007669"/>
    <property type="project" value="TreeGrafter"/>
</dbReference>
<feature type="domain" description="Thiamine pyrophosphate enzyme N-terminal TPP-binding" evidence="17">
    <location>
        <begin position="5"/>
        <end position="118"/>
    </location>
</feature>
<dbReference type="Pfam" id="PF00205">
    <property type="entry name" value="TPP_enzyme_M"/>
    <property type="match status" value="1"/>
</dbReference>
<keyword evidence="9" id="KW-0274">FAD</keyword>
<dbReference type="SUPFAM" id="SSF52467">
    <property type="entry name" value="DHS-like NAD/FAD-binding domain"/>
    <property type="match status" value="1"/>
</dbReference>
<dbReference type="GO" id="GO:0003984">
    <property type="term" value="F:acetolactate synthase activity"/>
    <property type="evidence" value="ECO:0007669"/>
    <property type="project" value="UniProtKB-EC"/>
</dbReference>
<dbReference type="GO" id="GO:0009097">
    <property type="term" value="P:isoleucine biosynthetic process"/>
    <property type="evidence" value="ECO:0007669"/>
    <property type="project" value="UniProtKB-UniPathway"/>
</dbReference>